<proteinExistence type="predicted"/>
<evidence type="ECO:0000256" key="1">
    <source>
        <dbReference type="SAM" id="SignalP"/>
    </source>
</evidence>
<dbReference type="SUPFAM" id="SSF52833">
    <property type="entry name" value="Thioredoxin-like"/>
    <property type="match status" value="1"/>
</dbReference>
<dbReference type="OrthoDB" id="195735at2"/>
<feature type="domain" description="Thioredoxin" evidence="2">
    <location>
        <begin position="21"/>
        <end position="143"/>
    </location>
</feature>
<evidence type="ECO:0000313" key="3">
    <source>
        <dbReference type="EMBL" id="QDE38116.1"/>
    </source>
</evidence>
<gene>
    <name evidence="3" type="ORF">FIV34_02330</name>
</gene>
<dbReference type="PROSITE" id="PS51352">
    <property type="entry name" value="THIOREDOXIN_2"/>
    <property type="match status" value="1"/>
</dbReference>
<dbReference type="PANTHER" id="PTHR32234">
    <property type="entry name" value="THIOL:DISULFIDE INTERCHANGE PROTEIN DSBD"/>
    <property type="match status" value="1"/>
</dbReference>
<evidence type="ECO:0000313" key="4">
    <source>
        <dbReference type="Proteomes" id="UP000316093"/>
    </source>
</evidence>
<dbReference type="PANTHER" id="PTHR32234:SF0">
    <property type="entry name" value="THIOL:DISULFIDE INTERCHANGE PROTEIN DSBD"/>
    <property type="match status" value="1"/>
</dbReference>
<dbReference type="InterPro" id="IPR013766">
    <property type="entry name" value="Thioredoxin_domain"/>
</dbReference>
<dbReference type="EMBL" id="CP041046">
    <property type="protein sequence ID" value="QDE38116.1"/>
    <property type="molecule type" value="Genomic_DNA"/>
</dbReference>
<name>A0A4Y5YZW2_9GAMM</name>
<dbReference type="KEGG" id="lpy:FIV34_02330"/>
<organism evidence="3 4">
    <name type="scientific">Luteibacter pinisoli</name>
    <dbReference type="NCBI Taxonomy" id="2589080"/>
    <lineage>
        <taxon>Bacteria</taxon>
        <taxon>Pseudomonadati</taxon>
        <taxon>Pseudomonadota</taxon>
        <taxon>Gammaproteobacteria</taxon>
        <taxon>Lysobacterales</taxon>
        <taxon>Rhodanobacteraceae</taxon>
        <taxon>Luteibacter</taxon>
    </lineage>
</organism>
<feature type="signal peptide" evidence="1">
    <location>
        <begin position="1"/>
        <end position="31"/>
    </location>
</feature>
<reference evidence="3 4" key="1">
    <citation type="submission" date="2019-06" db="EMBL/GenBank/DDBJ databases">
        <title>A complete genome sequence for Luteibacter pinisoli MAH-14.</title>
        <authorList>
            <person name="Baltrus D.A."/>
        </authorList>
    </citation>
    <scope>NUCLEOTIDE SEQUENCE [LARGE SCALE GENOMIC DNA]</scope>
    <source>
        <strain evidence="3 4">MAH-14</strain>
    </source>
</reference>
<dbReference type="GO" id="GO:0045454">
    <property type="term" value="P:cell redox homeostasis"/>
    <property type="evidence" value="ECO:0007669"/>
    <property type="project" value="TreeGrafter"/>
</dbReference>
<keyword evidence="1" id="KW-0732">Signal</keyword>
<protein>
    <recommendedName>
        <fullName evidence="2">Thioredoxin domain-containing protein</fullName>
    </recommendedName>
</protein>
<feature type="chain" id="PRO_5021388037" description="Thioredoxin domain-containing protein" evidence="1">
    <location>
        <begin position="32"/>
        <end position="445"/>
    </location>
</feature>
<dbReference type="Gene3D" id="3.40.30.10">
    <property type="entry name" value="Glutaredoxin"/>
    <property type="match status" value="1"/>
</dbReference>
<dbReference type="Proteomes" id="UP000316093">
    <property type="component" value="Chromosome"/>
</dbReference>
<dbReference type="AlphaFoldDB" id="A0A4Y5YZW2"/>
<sequence length="445" mass="48622">MTWTSIPPRGCETMKHVLAAALLAAVAPAWAAHEGPASLDAALAQGKREHKPVLVDFQAVWCYSCYFMASHVLNGKEWDDLSKKVVFYEADADKPADQAYMKKWTVHFLPTYVAIGPDGEELGRILAERPRDTFYPEINGILSGDAKLSKLKADAAKGSMAAVADVLDTYNARYAGTEGMAWFDTLPPMVRNVSDKDKRVAFAKQRLLLLQAKDKKDDAGIRDASTKLLAGDIGCDRPYVLDDLLGASESLAADARKTLLAPQKASYDQFVTTQVFTDSPACADQRSSVLSGADLDAAIGDTAGEQAILRKGVESSRSRLHGDLKSDRNAADNLRVYLVRAKAGDELDTLEKQLIAAYPDDYVYNYRYGRRLVESGKAAEGLPYLETAAKKAYGANRFSVATYRVKALRALHRDDDAKKLVAQTVAADGKAFPEQTKKLQDTLKS</sequence>
<accession>A0A4Y5YZW2</accession>
<keyword evidence="4" id="KW-1185">Reference proteome</keyword>
<evidence type="ECO:0000259" key="2">
    <source>
        <dbReference type="PROSITE" id="PS51352"/>
    </source>
</evidence>
<dbReference type="GO" id="GO:0015035">
    <property type="term" value="F:protein-disulfide reductase activity"/>
    <property type="evidence" value="ECO:0007669"/>
    <property type="project" value="TreeGrafter"/>
</dbReference>
<dbReference type="Pfam" id="PF13899">
    <property type="entry name" value="Thioredoxin_7"/>
    <property type="match status" value="1"/>
</dbReference>
<dbReference type="InterPro" id="IPR036249">
    <property type="entry name" value="Thioredoxin-like_sf"/>
</dbReference>